<dbReference type="EMBL" id="CP040749">
    <property type="protein sequence ID" value="QCX41031.1"/>
    <property type="molecule type" value="Genomic_DNA"/>
</dbReference>
<organism evidence="2 3">
    <name type="scientific">Aureibaculum algae</name>
    <dbReference type="NCBI Taxonomy" id="2584122"/>
    <lineage>
        <taxon>Bacteria</taxon>
        <taxon>Pseudomonadati</taxon>
        <taxon>Bacteroidota</taxon>
        <taxon>Flavobacteriia</taxon>
        <taxon>Flavobacteriales</taxon>
        <taxon>Flavobacteriaceae</taxon>
        <taxon>Aureibaculum</taxon>
    </lineage>
</organism>
<dbReference type="KEGG" id="fbe:FF125_08615"/>
<gene>
    <name evidence="2" type="ORF">FF125_08615</name>
</gene>
<keyword evidence="1" id="KW-1133">Transmembrane helix</keyword>
<feature type="transmembrane region" description="Helical" evidence="1">
    <location>
        <begin position="64"/>
        <end position="82"/>
    </location>
</feature>
<dbReference type="InterPro" id="IPR021215">
    <property type="entry name" value="DUF2752"/>
</dbReference>
<dbReference type="OrthoDB" id="9815897at2"/>
<dbReference type="Proteomes" id="UP000306229">
    <property type="component" value="Chromosome"/>
</dbReference>
<evidence type="ECO:0000256" key="1">
    <source>
        <dbReference type="SAM" id="Phobius"/>
    </source>
</evidence>
<keyword evidence="1" id="KW-0812">Transmembrane</keyword>
<accession>A0A5B7U097</accession>
<keyword evidence="3" id="KW-1185">Reference proteome</keyword>
<sequence length="85" mass="9919">MLSCQWKQMGVECMGCGMQRSLIYLLKGDFIAAFYMYPAIYSLIGMFVYLGFHLKFAFKNGPKILLFLFVSNVLIMLTNYILKFY</sequence>
<feature type="transmembrane region" description="Helical" evidence="1">
    <location>
        <begin position="30"/>
        <end position="52"/>
    </location>
</feature>
<evidence type="ECO:0000313" key="3">
    <source>
        <dbReference type="Proteomes" id="UP000306229"/>
    </source>
</evidence>
<proteinExistence type="predicted"/>
<protein>
    <submittedName>
        <fullName evidence="2">DUF2752 domain-containing protein</fullName>
    </submittedName>
</protein>
<keyword evidence="1" id="KW-0472">Membrane</keyword>
<dbReference type="AlphaFoldDB" id="A0A5B7U097"/>
<name>A0A5B7U097_9FLAO</name>
<evidence type="ECO:0000313" key="2">
    <source>
        <dbReference type="EMBL" id="QCX41031.1"/>
    </source>
</evidence>
<dbReference type="Pfam" id="PF10825">
    <property type="entry name" value="DUF2752"/>
    <property type="match status" value="1"/>
</dbReference>
<reference evidence="2 3" key="1">
    <citation type="submission" date="2019-05" db="EMBL/GenBank/DDBJ databases">
        <title>Algicella ahnfeltiae gen. nov., sp. nov., a novel marine bacterium of the family Flavobacteriaceae isolated from a red alga.</title>
        <authorList>
            <person name="Nedashkovskaya O.I."/>
            <person name="Kukhlevskiy A.D."/>
            <person name="Kim S.-G."/>
            <person name="Zhukova N.V."/>
            <person name="Mikhailov V.V."/>
        </authorList>
    </citation>
    <scope>NUCLEOTIDE SEQUENCE [LARGE SCALE GENOMIC DNA]</scope>
    <source>
        <strain evidence="2 3">10Alg115</strain>
    </source>
</reference>